<comment type="caution">
    <text evidence="2">The sequence shown here is derived from an EMBL/GenBank/DDBJ whole genome shotgun (WGS) entry which is preliminary data.</text>
</comment>
<gene>
    <name evidence="2" type="ORF">QE382_000401</name>
</gene>
<evidence type="ECO:0000313" key="2">
    <source>
        <dbReference type="EMBL" id="MDQ1148417.1"/>
    </source>
</evidence>
<feature type="transmembrane region" description="Helical" evidence="1">
    <location>
        <begin position="12"/>
        <end position="33"/>
    </location>
</feature>
<keyword evidence="1" id="KW-1133">Transmembrane helix</keyword>
<reference evidence="2 3" key="1">
    <citation type="submission" date="2023-07" db="EMBL/GenBank/DDBJ databases">
        <title>Functional and genomic diversity of the sorghum phyllosphere microbiome.</title>
        <authorList>
            <person name="Shade A."/>
        </authorList>
    </citation>
    <scope>NUCLEOTIDE SEQUENCE [LARGE SCALE GENOMIC DNA]</scope>
    <source>
        <strain evidence="2 3">SORGH_AS_0892</strain>
    </source>
</reference>
<evidence type="ECO:0000313" key="3">
    <source>
        <dbReference type="Proteomes" id="UP001244640"/>
    </source>
</evidence>
<keyword evidence="3" id="KW-1185">Reference proteome</keyword>
<evidence type="ECO:0000256" key="1">
    <source>
        <dbReference type="SAM" id="Phobius"/>
    </source>
</evidence>
<dbReference type="EMBL" id="JAUTBA010000001">
    <property type="protein sequence ID" value="MDQ1148417.1"/>
    <property type="molecule type" value="Genomic_DNA"/>
</dbReference>
<name>A0ABU0U0D2_9SPHI</name>
<proteinExistence type="predicted"/>
<protein>
    <submittedName>
        <fullName evidence="2">Uncharacterized protein</fullName>
    </submittedName>
</protein>
<organism evidence="2 3">
    <name type="scientific">Sphingobacterium zeae</name>
    <dbReference type="NCBI Taxonomy" id="1776859"/>
    <lineage>
        <taxon>Bacteria</taxon>
        <taxon>Pseudomonadati</taxon>
        <taxon>Bacteroidota</taxon>
        <taxon>Sphingobacteriia</taxon>
        <taxon>Sphingobacteriales</taxon>
        <taxon>Sphingobacteriaceae</taxon>
        <taxon>Sphingobacterium</taxon>
    </lineage>
</organism>
<dbReference type="Proteomes" id="UP001244640">
    <property type="component" value="Unassembled WGS sequence"/>
</dbReference>
<keyword evidence="1" id="KW-0812">Transmembrane</keyword>
<sequence>MGFCLDKDEVNTMFQANNVSILLFLSLSVVFVYL</sequence>
<keyword evidence="1" id="KW-0472">Membrane</keyword>
<accession>A0ABU0U0D2</accession>